<keyword evidence="2" id="KW-1185">Reference proteome</keyword>
<dbReference type="Proteomes" id="UP000003781">
    <property type="component" value="Unassembled WGS sequence"/>
</dbReference>
<dbReference type="EMBL" id="AAXW01000002">
    <property type="protein sequence ID" value="EAZ94078.1"/>
    <property type="molecule type" value="Genomic_DNA"/>
</dbReference>
<gene>
    <name evidence="1" type="ORF">CY0110_19822</name>
</gene>
<reference evidence="1 2" key="1">
    <citation type="submission" date="2007-03" db="EMBL/GenBank/DDBJ databases">
        <authorList>
            <person name="Stal L."/>
            <person name="Ferriera S."/>
            <person name="Johnson J."/>
            <person name="Kravitz S."/>
            <person name="Beeson K."/>
            <person name="Sutton G."/>
            <person name="Rogers Y.-H."/>
            <person name="Friedman R."/>
            <person name="Frazier M."/>
            <person name="Venter J.C."/>
        </authorList>
    </citation>
    <scope>NUCLEOTIDE SEQUENCE [LARGE SCALE GENOMIC DNA]</scope>
    <source>
        <strain evidence="1 2">CCY0110</strain>
    </source>
</reference>
<protein>
    <submittedName>
        <fullName evidence="1">Uncharacterized protein</fullName>
    </submittedName>
</protein>
<proteinExistence type="predicted"/>
<comment type="caution">
    <text evidence="1">The sequence shown here is derived from an EMBL/GenBank/DDBJ whole genome shotgun (WGS) entry which is preliminary data.</text>
</comment>
<dbReference type="AlphaFoldDB" id="A3IJU6"/>
<accession>A3IJU6</accession>
<name>A3IJU6_9CHRO</name>
<sequence length="26" mass="2837">MTRSSTDPNEVSKIKKVVAKSGILFT</sequence>
<evidence type="ECO:0000313" key="2">
    <source>
        <dbReference type="Proteomes" id="UP000003781"/>
    </source>
</evidence>
<evidence type="ECO:0000313" key="1">
    <source>
        <dbReference type="EMBL" id="EAZ94078.1"/>
    </source>
</evidence>
<organism evidence="1 2">
    <name type="scientific">Crocosphaera chwakensis CCY0110</name>
    <dbReference type="NCBI Taxonomy" id="391612"/>
    <lineage>
        <taxon>Bacteria</taxon>
        <taxon>Bacillati</taxon>
        <taxon>Cyanobacteriota</taxon>
        <taxon>Cyanophyceae</taxon>
        <taxon>Oscillatoriophycideae</taxon>
        <taxon>Chroococcales</taxon>
        <taxon>Aphanothecaceae</taxon>
        <taxon>Crocosphaera</taxon>
        <taxon>Crocosphaera chwakensis</taxon>
    </lineage>
</organism>